<dbReference type="InterPro" id="IPR018936">
    <property type="entry name" value="PI3/4_kinase_CS"/>
</dbReference>
<dbReference type="SMART" id="SM00146">
    <property type="entry name" value="PI3Kc"/>
    <property type="match status" value="1"/>
</dbReference>
<dbReference type="GO" id="GO:0005737">
    <property type="term" value="C:cytoplasm"/>
    <property type="evidence" value="ECO:0007669"/>
    <property type="project" value="TreeGrafter"/>
</dbReference>
<dbReference type="STRING" id="1805483.A0A177ED33"/>
<dbReference type="PROSITE" id="PS50290">
    <property type="entry name" value="PI3_4_KINASE_3"/>
    <property type="match status" value="1"/>
</dbReference>
<dbReference type="GO" id="GO:0046854">
    <property type="term" value="P:phosphatidylinositol phosphate biosynthetic process"/>
    <property type="evidence" value="ECO:0007669"/>
    <property type="project" value="InterPro"/>
</dbReference>
<dbReference type="GO" id="GO:0004430">
    <property type="term" value="F:1-phosphatidylinositol 4-kinase activity"/>
    <property type="evidence" value="ECO:0007669"/>
    <property type="project" value="UniProtKB-EC"/>
</dbReference>
<dbReference type="EMBL" id="LTDL01000041">
    <property type="protein sequence ID" value="OAG29300.1"/>
    <property type="molecule type" value="Genomic_DNA"/>
</dbReference>
<sequence>MAQEKRKWLIGVFESEYFVFWMAIKCLFRYQDRGVHQYLCFKIYQTRMEEILFYFPQLFHLMLMEGGTPWNRPIFRMLFKMAVEQRHFALTLGMYALSSVDSFPPADERHALCMEIADIMAQVERKKSFSVKKPVKQVYFQPTLYQRHIRRLFGTKVGFSPSTRELIEQQKQFYSISTRQVFRQKGAKEVSTASVVSALVSGVFAVFCEEQHSFLVDASAIRGIYRKGPKPRQRSFRRVSNSLAKESKEAQFITKLNAISSSLIPVQKGLRDQALSTELNLVNLYLPEAICLPAHCKTAHLNLLRVSVAFSRVLDSAARAPFLLIYECSTEPSVPKAIAVSSPSVYGDSSLSQEQKTPGAKDAILKTAIRILSTLKELDASAHVDLDILSIKTRVIKKIYTLHTPHPPHAVQKTGRHQEEWPQTVAAIEEKSPYKNLPNWRVNSVIVKTGSDMKQEQLTTQILTVIKKIWEGDKLPLFIQTYAVMVTGREAGLIETVTGARSVHQIKKLLKEQGGEQTLRSYFEQEWPETLDTAKENFFRSLVGYALVSFLLQIKDRHNGNILIDSHGQMLHIDFGFVLGTHPGFYSVESAPFKFSAEYADLVGPQRMGRFNDEFLRGFLSLRKNMDHIITLVESVSISGTIPSITPYATEALRERFSPGMTEEEFIGYATDIVARGMKNVFTDLYDSFQYYTQGYCK</sequence>
<dbReference type="InterPro" id="IPR011009">
    <property type="entry name" value="Kinase-like_dom_sf"/>
</dbReference>
<keyword evidence="3 6" id="KW-0418">Kinase</keyword>
<name>A0A177ED33_9MICR</name>
<dbReference type="PANTHER" id="PTHR10048">
    <property type="entry name" value="PHOSPHATIDYLINOSITOL KINASE"/>
    <property type="match status" value="1"/>
</dbReference>
<dbReference type="RefSeq" id="XP_067543979.1">
    <property type="nucleotide sequence ID" value="XM_067688791.1"/>
</dbReference>
<feature type="domain" description="PIK helical" evidence="5">
    <location>
        <begin position="1"/>
        <end position="120"/>
    </location>
</feature>
<dbReference type="InterPro" id="IPR049160">
    <property type="entry name" value="PI4KB-PIK1_PIK"/>
</dbReference>
<reference evidence="6 7" key="1">
    <citation type="submission" date="2016-02" db="EMBL/GenBank/DDBJ databases">
        <title>Discovery of a natural microsporidian pathogen with a broad tissue tropism in Caenorhabditis elegans.</title>
        <authorList>
            <person name="Luallen R.J."/>
            <person name="Reinke A.W."/>
            <person name="Tong L."/>
            <person name="Botts M.R."/>
            <person name="Felix M.-A."/>
            <person name="Troemel E.R."/>
        </authorList>
    </citation>
    <scope>NUCLEOTIDE SEQUENCE [LARGE SCALE GENOMIC DNA]</scope>
    <source>
        <strain evidence="6 7">JUm2807</strain>
    </source>
</reference>
<dbReference type="InterPro" id="IPR015433">
    <property type="entry name" value="PI3/4_kinase"/>
</dbReference>
<evidence type="ECO:0000256" key="3">
    <source>
        <dbReference type="ARBA" id="ARBA00022777"/>
    </source>
</evidence>
<dbReference type="Pfam" id="PF21245">
    <property type="entry name" value="PI4KB-PIK1_PIK"/>
    <property type="match status" value="1"/>
</dbReference>
<evidence type="ECO:0000313" key="7">
    <source>
        <dbReference type="Proteomes" id="UP000185944"/>
    </source>
</evidence>
<dbReference type="InterPro" id="IPR036940">
    <property type="entry name" value="PI3/4_kinase_cat_sf"/>
</dbReference>
<dbReference type="InterPro" id="IPR001263">
    <property type="entry name" value="PI3K_accessory_dom"/>
</dbReference>
<dbReference type="GO" id="GO:0016020">
    <property type="term" value="C:membrane"/>
    <property type="evidence" value="ECO:0007669"/>
    <property type="project" value="TreeGrafter"/>
</dbReference>
<protein>
    <recommendedName>
        <fullName evidence="1">1-phosphatidylinositol 4-kinase</fullName>
        <ecNumber evidence="1">2.7.1.67</ecNumber>
    </recommendedName>
</protein>
<keyword evidence="2" id="KW-0808">Transferase</keyword>
<dbReference type="OrthoDB" id="10264149at2759"/>
<evidence type="ECO:0000256" key="2">
    <source>
        <dbReference type="ARBA" id="ARBA00022679"/>
    </source>
</evidence>
<dbReference type="EC" id="2.7.1.67" evidence="1"/>
<evidence type="ECO:0000313" key="6">
    <source>
        <dbReference type="EMBL" id="OAG29300.1"/>
    </source>
</evidence>
<comment type="caution">
    <text evidence="6">The sequence shown here is derived from an EMBL/GenBank/DDBJ whole genome shotgun (WGS) entry which is preliminary data.</text>
</comment>
<dbReference type="Gene3D" id="3.30.1010.10">
    <property type="entry name" value="Phosphatidylinositol 3-kinase Catalytic Subunit, Chain A, domain 4"/>
    <property type="match status" value="1"/>
</dbReference>
<evidence type="ECO:0000259" key="4">
    <source>
        <dbReference type="PROSITE" id="PS50290"/>
    </source>
</evidence>
<evidence type="ECO:0000259" key="5">
    <source>
        <dbReference type="PROSITE" id="PS51545"/>
    </source>
</evidence>
<accession>A0A177ED33</accession>
<proteinExistence type="predicted"/>
<dbReference type="PROSITE" id="PS00916">
    <property type="entry name" value="PI3_4_KINASE_2"/>
    <property type="match status" value="1"/>
</dbReference>
<dbReference type="Pfam" id="PF00454">
    <property type="entry name" value="PI3_PI4_kinase"/>
    <property type="match status" value="1"/>
</dbReference>
<dbReference type="Proteomes" id="UP000185944">
    <property type="component" value="Unassembled WGS sequence"/>
</dbReference>
<gene>
    <name evidence="6" type="ORF">NEDG_01373</name>
</gene>
<dbReference type="VEuPathDB" id="MicrosporidiaDB:NEDG_01373"/>
<keyword evidence="7" id="KW-1185">Reference proteome</keyword>
<dbReference type="CDD" id="cd00893">
    <property type="entry name" value="PI4Kc_III"/>
    <property type="match status" value="1"/>
</dbReference>
<evidence type="ECO:0000256" key="1">
    <source>
        <dbReference type="ARBA" id="ARBA00012169"/>
    </source>
</evidence>
<dbReference type="PROSITE" id="PS51545">
    <property type="entry name" value="PIK_HELICAL"/>
    <property type="match status" value="1"/>
</dbReference>
<dbReference type="GO" id="GO:0048015">
    <property type="term" value="P:phosphatidylinositol-mediated signaling"/>
    <property type="evidence" value="ECO:0007669"/>
    <property type="project" value="TreeGrafter"/>
</dbReference>
<dbReference type="PANTHER" id="PTHR10048:SF22">
    <property type="entry name" value="PHOSPHATIDYLINOSITOL 4-KINASE BETA"/>
    <property type="match status" value="1"/>
</dbReference>
<feature type="domain" description="PI3K/PI4K catalytic" evidence="4">
    <location>
        <begin position="419"/>
        <end position="682"/>
    </location>
</feature>
<dbReference type="GeneID" id="93647723"/>
<dbReference type="Gene3D" id="1.10.1070.11">
    <property type="entry name" value="Phosphatidylinositol 3-/4-kinase, catalytic domain"/>
    <property type="match status" value="1"/>
</dbReference>
<dbReference type="AlphaFoldDB" id="A0A177ED33"/>
<dbReference type="InterPro" id="IPR000403">
    <property type="entry name" value="PI3/4_kinase_cat_dom"/>
</dbReference>
<organism evidence="6 7">
    <name type="scientific">Nematocida displodere</name>
    <dbReference type="NCBI Taxonomy" id="1805483"/>
    <lineage>
        <taxon>Eukaryota</taxon>
        <taxon>Fungi</taxon>
        <taxon>Fungi incertae sedis</taxon>
        <taxon>Microsporidia</taxon>
        <taxon>Nematocida</taxon>
    </lineage>
</organism>
<dbReference type="SUPFAM" id="SSF56112">
    <property type="entry name" value="Protein kinase-like (PK-like)"/>
    <property type="match status" value="1"/>
</dbReference>